<name>A0ABW2CCH7_9ACTN</name>
<feature type="chain" id="PRO_5047029520" description="Lipoprotein" evidence="1">
    <location>
        <begin position="26"/>
        <end position="240"/>
    </location>
</feature>
<proteinExistence type="predicted"/>
<dbReference type="EMBL" id="JBHSXS010000001">
    <property type="protein sequence ID" value="MFC6878316.1"/>
    <property type="molecule type" value="Genomic_DNA"/>
</dbReference>
<dbReference type="Proteomes" id="UP001596380">
    <property type="component" value="Unassembled WGS sequence"/>
</dbReference>
<protein>
    <recommendedName>
        <fullName evidence="4">Lipoprotein</fullName>
    </recommendedName>
</protein>
<gene>
    <name evidence="2" type="ORF">ACFQKB_00910</name>
</gene>
<dbReference type="RefSeq" id="WP_160820053.1">
    <property type="nucleotide sequence ID" value="NZ_JBHSXE010000001.1"/>
</dbReference>
<accession>A0ABW2CCH7</accession>
<organism evidence="2 3">
    <name type="scientific">Actinomadura yumaensis</name>
    <dbReference type="NCBI Taxonomy" id="111807"/>
    <lineage>
        <taxon>Bacteria</taxon>
        <taxon>Bacillati</taxon>
        <taxon>Actinomycetota</taxon>
        <taxon>Actinomycetes</taxon>
        <taxon>Streptosporangiales</taxon>
        <taxon>Thermomonosporaceae</taxon>
        <taxon>Actinomadura</taxon>
    </lineage>
</organism>
<reference evidence="3" key="1">
    <citation type="journal article" date="2019" name="Int. J. Syst. Evol. Microbiol.">
        <title>The Global Catalogue of Microorganisms (GCM) 10K type strain sequencing project: providing services to taxonomists for standard genome sequencing and annotation.</title>
        <authorList>
            <consortium name="The Broad Institute Genomics Platform"/>
            <consortium name="The Broad Institute Genome Sequencing Center for Infectious Disease"/>
            <person name="Wu L."/>
            <person name="Ma J."/>
        </authorList>
    </citation>
    <scope>NUCLEOTIDE SEQUENCE [LARGE SCALE GENOMIC DNA]</scope>
    <source>
        <strain evidence="3">JCM 3369</strain>
    </source>
</reference>
<keyword evidence="1" id="KW-0732">Signal</keyword>
<keyword evidence="3" id="KW-1185">Reference proteome</keyword>
<evidence type="ECO:0000313" key="2">
    <source>
        <dbReference type="EMBL" id="MFC6878316.1"/>
    </source>
</evidence>
<evidence type="ECO:0008006" key="4">
    <source>
        <dbReference type="Google" id="ProtNLM"/>
    </source>
</evidence>
<sequence>MRRTLSVVGATAVSAALLAAPPAQAAQAAGPAPTHVTGFKISTTADAKLTVSGTLTADGTTVGAGTPLVVETANASRKGWRKLPLSKGQAQPKTKAGGAFSGRYYVYFPHGYYRVRFAGGPALKATVSAEVRDKRINAWTTKWKVTPRKVRKGGYVTFSGLFSHNPGTKYVPYKGRRVYIIGRIKGQKKWYWYARPTTNSKGYFKARFKVYKDMYFQYQYPGDKTHYWDFPQKSTFVDVR</sequence>
<comment type="caution">
    <text evidence="2">The sequence shown here is derived from an EMBL/GenBank/DDBJ whole genome shotgun (WGS) entry which is preliminary data.</text>
</comment>
<evidence type="ECO:0000313" key="3">
    <source>
        <dbReference type="Proteomes" id="UP001596380"/>
    </source>
</evidence>
<feature type="signal peptide" evidence="1">
    <location>
        <begin position="1"/>
        <end position="25"/>
    </location>
</feature>
<evidence type="ECO:0000256" key="1">
    <source>
        <dbReference type="SAM" id="SignalP"/>
    </source>
</evidence>